<dbReference type="PANTHER" id="PTHR19871">
    <property type="entry name" value="BETA TRANSDUCIN-RELATED PROTEIN"/>
    <property type="match status" value="1"/>
</dbReference>
<dbReference type="OrthoDB" id="9990676at2759"/>
<dbReference type="Pfam" id="PF05729">
    <property type="entry name" value="NACHT"/>
    <property type="match status" value="1"/>
</dbReference>
<evidence type="ECO:0000259" key="1">
    <source>
        <dbReference type="Pfam" id="PF05729"/>
    </source>
</evidence>
<protein>
    <submittedName>
        <fullName evidence="2">Leucine-rich repeat and WD repeat-containing protein</fullName>
    </submittedName>
</protein>
<feature type="non-terminal residue" evidence="2">
    <location>
        <position position="284"/>
    </location>
</feature>
<dbReference type="STRING" id="407821.A0A087USU0"/>
<name>A0A087USU0_STEMI</name>
<dbReference type="PANTHER" id="PTHR19871:SF28">
    <property type="entry name" value="AAA+ ATPASE DOMAIN-CONTAINING PROTEIN"/>
    <property type="match status" value="1"/>
</dbReference>
<evidence type="ECO:0000313" key="3">
    <source>
        <dbReference type="Proteomes" id="UP000054359"/>
    </source>
</evidence>
<dbReference type="SUPFAM" id="SSF52540">
    <property type="entry name" value="P-loop containing nucleoside triphosphate hydrolases"/>
    <property type="match status" value="1"/>
</dbReference>
<reference evidence="2 3" key="1">
    <citation type="submission" date="2013-11" db="EMBL/GenBank/DDBJ databases">
        <title>Genome sequencing of Stegodyphus mimosarum.</title>
        <authorList>
            <person name="Bechsgaard J."/>
        </authorList>
    </citation>
    <scope>NUCLEOTIDE SEQUENCE [LARGE SCALE GENOMIC DNA]</scope>
</reference>
<evidence type="ECO:0000313" key="2">
    <source>
        <dbReference type="EMBL" id="KFM80429.1"/>
    </source>
</evidence>
<feature type="domain" description="NACHT" evidence="1">
    <location>
        <begin position="49"/>
        <end position="216"/>
    </location>
</feature>
<dbReference type="InterPro" id="IPR027417">
    <property type="entry name" value="P-loop_NTPase"/>
</dbReference>
<organism evidence="2 3">
    <name type="scientific">Stegodyphus mimosarum</name>
    <name type="common">African social velvet spider</name>
    <dbReference type="NCBI Taxonomy" id="407821"/>
    <lineage>
        <taxon>Eukaryota</taxon>
        <taxon>Metazoa</taxon>
        <taxon>Ecdysozoa</taxon>
        <taxon>Arthropoda</taxon>
        <taxon>Chelicerata</taxon>
        <taxon>Arachnida</taxon>
        <taxon>Araneae</taxon>
        <taxon>Araneomorphae</taxon>
        <taxon>Entelegynae</taxon>
        <taxon>Eresoidea</taxon>
        <taxon>Eresidae</taxon>
        <taxon>Stegodyphus</taxon>
    </lineage>
</organism>
<dbReference type="AlphaFoldDB" id="A0A087USU0"/>
<keyword evidence="3" id="KW-1185">Reference proteome</keyword>
<dbReference type="InterPro" id="IPR052752">
    <property type="entry name" value="NACHT-WD_repeat"/>
</dbReference>
<proteinExistence type="predicted"/>
<dbReference type="EMBL" id="KK121413">
    <property type="protein sequence ID" value="KFM80429.1"/>
    <property type="molecule type" value="Genomic_DNA"/>
</dbReference>
<sequence>MRESQSHLLNSRRYLRELGVSQSLDSDCGALLHIQQLMLGDDEKLRHSPIIVCGKDGCGKSTLLSQVITYCTEWLGGDVIRIVRHVGQSPCSTYTSELLRNLCLHISLAFDFSPKHHSYELGELSIWFQDLLKMVEETPTDLVIVLDDLHELRSPASNQSAILGWLPWNLPPNVHVVVSISEEAEGVLRLLRSRSSTGDNFVHIPDLGPSAAISMLQSNLKDRKHTLTTEQMQAIKTKLAQTSPCPLYIKLLSRIAETWHSWMEISELTIPSKLEEVVDFILTG</sequence>
<gene>
    <name evidence="2" type="ORF">X975_00790</name>
</gene>
<dbReference type="InterPro" id="IPR007111">
    <property type="entry name" value="NACHT_NTPase"/>
</dbReference>
<dbReference type="Proteomes" id="UP000054359">
    <property type="component" value="Unassembled WGS sequence"/>
</dbReference>
<dbReference type="Gene3D" id="3.40.50.300">
    <property type="entry name" value="P-loop containing nucleotide triphosphate hydrolases"/>
    <property type="match status" value="1"/>
</dbReference>
<accession>A0A087USU0</accession>